<keyword evidence="2" id="KW-1185">Reference proteome</keyword>
<name>A0A899IRH4_9VIRU</name>
<sequence>MFNTENEDRFFKMLSLAPDLKRFWNEKERTPQMKSIQIALTRMDEEESALLRFFVSVWFGTADMSDFDFIKSVKVMDEQARKIIRKWLLDPFFC</sequence>
<proteinExistence type="predicted"/>
<evidence type="ECO:0000313" key="1">
    <source>
        <dbReference type="EMBL" id="QSM01489.1"/>
    </source>
</evidence>
<accession>A0A899IRH4</accession>
<evidence type="ECO:0000313" key="2">
    <source>
        <dbReference type="Proteomes" id="UP000663595"/>
    </source>
</evidence>
<dbReference type="Proteomes" id="UP000663595">
    <property type="component" value="Segment"/>
</dbReference>
<organism evidence="1 2">
    <name type="scientific">Marinomonas phage MfV</name>
    <dbReference type="NCBI Taxonomy" id="2815747"/>
    <lineage>
        <taxon>Viruses</taxon>
        <taxon>Varidnaviria</taxon>
        <taxon>Abadenavirae</taxon>
        <taxon>Produgelaviricota</taxon>
        <taxon>Belvinaviricetes</taxon>
        <taxon>Vinavirales</taxon>
        <taxon>Parnassusviridae</taxon>
        <taxon>Corycianvirus</taxon>
        <taxon>Corycianvirus MfV</taxon>
    </lineage>
</organism>
<reference evidence="1" key="1">
    <citation type="submission" date="2021-02" db="EMBL/GenBank/DDBJ databases">
        <title>Identification of vesicle-like marine bacterial viruses: A missing link between bacterial viruses and vesicles.</title>
        <authorList>
            <person name="Sun M."/>
            <person name="Wang P."/>
            <person name="Chen X."/>
            <person name="Xu Zhong K."/>
            <person name="Li H."/>
            <person name="Sui X."/>
            <person name="Zhao L."/>
            <person name="Li K."/>
            <person name="Qin Q."/>
            <person name="Su H."/>
            <person name="Zhang X."/>
            <person name="Li P."/>
            <person name="Li C."/>
            <person name="Fu H."/>
            <person name="Shen Q."/>
            <person name="Chen Y."/>
            <person name="McMinn A."/>
            <person name="A Suttle C.A."/>
            <person name="Wang M."/>
            <person name="Zhang Y."/>
        </authorList>
    </citation>
    <scope>NUCLEOTIDE SEQUENCE</scope>
</reference>
<protein>
    <submittedName>
        <fullName evidence="1">Uncharacterized protein</fullName>
    </submittedName>
</protein>
<dbReference type="EMBL" id="MW618650">
    <property type="protein sequence ID" value="QSM01489.1"/>
    <property type="molecule type" value="Genomic_DNA"/>
</dbReference>